<dbReference type="InterPro" id="IPR036875">
    <property type="entry name" value="Znf_CCHC_sf"/>
</dbReference>
<dbReference type="AlphaFoldDB" id="A0A7R8AU82"/>
<dbReference type="GO" id="GO:0008270">
    <property type="term" value="F:zinc ion binding"/>
    <property type="evidence" value="ECO:0007669"/>
    <property type="project" value="InterPro"/>
</dbReference>
<dbReference type="SUPFAM" id="SSF57756">
    <property type="entry name" value="Retrovirus zinc finger-like domains"/>
    <property type="match status" value="1"/>
</dbReference>
<name>A0A7R8AU82_9EURO</name>
<dbReference type="Proteomes" id="UP000654913">
    <property type="component" value="Chromosome 7"/>
</dbReference>
<evidence type="ECO:0008006" key="4">
    <source>
        <dbReference type="Google" id="ProtNLM"/>
    </source>
</evidence>
<accession>A0A7R8AU82</accession>
<sequence>MDGASLCVTVLMPVANIVHEYLKDIRTLKKLLKNDSDGARFVGGLKKVLDGAKGQQLREDVSDLQKDLYLRLETTCTQLYQQIATMRESFRNGPCDLLNPKYHRDLKKLQKSNAAFQSAVNNVMQSNNLLSFMQQIREKDDMLKLIKQLNEALSLHSRQVQDNVESNRSRRHQADANRSHRYRVQKTPAPRSRRSSYGACTALERRIGNRQANRSCCNCGFYGHWENKCIKRCDICNGTSHTATYCWQRFVY</sequence>
<reference evidence="2" key="1">
    <citation type="submission" date="2021-01" db="EMBL/GenBank/DDBJ databases">
        <authorList>
            <consortium name="Aspergillus puulaauensis MK2 genome sequencing consortium"/>
            <person name="Kazuki M."/>
            <person name="Futagami T."/>
        </authorList>
    </citation>
    <scope>NUCLEOTIDE SEQUENCE</scope>
    <source>
        <strain evidence="2">MK2</strain>
    </source>
</reference>
<gene>
    <name evidence="2" type="ORF">APUU_71175S</name>
</gene>
<organism evidence="2 3">
    <name type="scientific">Aspergillus puulaauensis</name>
    <dbReference type="NCBI Taxonomy" id="1220207"/>
    <lineage>
        <taxon>Eukaryota</taxon>
        <taxon>Fungi</taxon>
        <taxon>Dikarya</taxon>
        <taxon>Ascomycota</taxon>
        <taxon>Pezizomycotina</taxon>
        <taxon>Eurotiomycetes</taxon>
        <taxon>Eurotiomycetidae</taxon>
        <taxon>Eurotiales</taxon>
        <taxon>Aspergillaceae</taxon>
        <taxon>Aspergillus</taxon>
    </lineage>
</organism>
<keyword evidence="3" id="KW-1185">Reference proteome</keyword>
<feature type="region of interest" description="Disordered" evidence="1">
    <location>
        <begin position="160"/>
        <end position="195"/>
    </location>
</feature>
<dbReference type="RefSeq" id="XP_041561791.1">
    <property type="nucleotide sequence ID" value="XM_041696130.1"/>
</dbReference>
<feature type="compositionally biased region" description="Basic and acidic residues" evidence="1">
    <location>
        <begin position="165"/>
        <end position="178"/>
    </location>
</feature>
<proteinExistence type="predicted"/>
<protein>
    <recommendedName>
        <fullName evidence="4">CCHC-type domain-containing protein</fullName>
    </recommendedName>
</protein>
<dbReference type="GeneID" id="64979602"/>
<dbReference type="OrthoDB" id="10453775at2759"/>
<dbReference type="EMBL" id="AP024449">
    <property type="protein sequence ID" value="BCS29605.1"/>
    <property type="molecule type" value="Genomic_DNA"/>
</dbReference>
<evidence type="ECO:0000313" key="3">
    <source>
        <dbReference type="Proteomes" id="UP000654913"/>
    </source>
</evidence>
<evidence type="ECO:0000313" key="2">
    <source>
        <dbReference type="EMBL" id="BCS29605.1"/>
    </source>
</evidence>
<dbReference type="GO" id="GO:0003676">
    <property type="term" value="F:nucleic acid binding"/>
    <property type="evidence" value="ECO:0007669"/>
    <property type="project" value="InterPro"/>
</dbReference>
<reference evidence="2" key="2">
    <citation type="submission" date="2021-02" db="EMBL/GenBank/DDBJ databases">
        <title>Aspergillus puulaauensis MK2 genome sequence.</title>
        <authorList>
            <person name="Futagami T."/>
            <person name="Mori K."/>
            <person name="Kadooka C."/>
            <person name="Tanaka T."/>
        </authorList>
    </citation>
    <scope>NUCLEOTIDE SEQUENCE</scope>
    <source>
        <strain evidence="2">MK2</strain>
    </source>
</reference>
<evidence type="ECO:0000256" key="1">
    <source>
        <dbReference type="SAM" id="MobiDB-lite"/>
    </source>
</evidence>
<dbReference type="KEGG" id="apuu:APUU_71175S"/>